<organism evidence="6 7">
    <name type="scientific">Deinococcus knuensis</name>
    <dbReference type="NCBI Taxonomy" id="1837380"/>
    <lineage>
        <taxon>Bacteria</taxon>
        <taxon>Thermotogati</taxon>
        <taxon>Deinococcota</taxon>
        <taxon>Deinococci</taxon>
        <taxon>Deinococcales</taxon>
        <taxon>Deinococcaceae</taxon>
        <taxon>Deinococcus</taxon>
    </lineage>
</organism>
<dbReference type="InterPro" id="IPR012292">
    <property type="entry name" value="Globin/Proto"/>
</dbReference>
<dbReference type="InterPro" id="IPR029062">
    <property type="entry name" value="Class_I_gatase-like"/>
</dbReference>
<reference evidence="7" key="1">
    <citation type="journal article" date="2019" name="Int. J. Syst. Evol. Microbiol.">
        <title>The Global Catalogue of Microorganisms (GCM) 10K type strain sequencing project: providing services to taxonomists for standard genome sequencing and annotation.</title>
        <authorList>
            <consortium name="The Broad Institute Genomics Platform"/>
            <consortium name="The Broad Institute Genome Sequencing Center for Infectious Disease"/>
            <person name="Wu L."/>
            <person name="Ma J."/>
        </authorList>
    </citation>
    <scope>NUCLEOTIDE SEQUENCE [LARGE SCALE GENOMIC DNA]</scope>
    <source>
        <strain evidence="7">JCM 31406</strain>
    </source>
</reference>
<feature type="region of interest" description="Disordered" evidence="5">
    <location>
        <begin position="1"/>
        <end position="25"/>
    </location>
</feature>
<proteinExistence type="predicted"/>
<evidence type="ECO:0008006" key="8">
    <source>
        <dbReference type="Google" id="ProtNLM"/>
    </source>
</evidence>
<accession>A0ABQ2SBR4</accession>
<evidence type="ECO:0000256" key="1">
    <source>
        <dbReference type="ARBA" id="ARBA00022448"/>
    </source>
</evidence>
<dbReference type="Proteomes" id="UP000620633">
    <property type="component" value="Unassembled WGS sequence"/>
</dbReference>
<dbReference type="CDD" id="cd08916">
    <property type="entry name" value="TrHb3_P"/>
    <property type="match status" value="1"/>
</dbReference>
<keyword evidence="3" id="KW-0479">Metal-binding</keyword>
<dbReference type="EMBL" id="BMQO01000001">
    <property type="protein sequence ID" value="GGS15376.1"/>
    <property type="molecule type" value="Genomic_DNA"/>
</dbReference>
<evidence type="ECO:0000313" key="7">
    <source>
        <dbReference type="Proteomes" id="UP000620633"/>
    </source>
</evidence>
<evidence type="ECO:0000256" key="4">
    <source>
        <dbReference type="ARBA" id="ARBA00023004"/>
    </source>
</evidence>
<evidence type="ECO:0000256" key="5">
    <source>
        <dbReference type="SAM" id="MobiDB-lite"/>
    </source>
</evidence>
<keyword evidence="7" id="KW-1185">Reference proteome</keyword>
<dbReference type="Gene3D" id="1.10.490.10">
    <property type="entry name" value="Globins"/>
    <property type="match status" value="1"/>
</dbReference>
<dbReference type="InterPro" id="IPR009050">
    <property type="entry name" value="Globin-like_sf"/>
</dbReference>
<dbReference type="RefSeq" id="WP_189098493.1">
    <property type="nucleotide sequence ID" value="NZ_BMQO01000001.1"/>
</dbReference>
<comment type="caution">
    <text evidence="6">The sequence shown here is derived from an EMBL/GenBank/DDBJ whole genome shotgun (WGS) entry which is preliminary data.</text>
</comment>
<keyword evidence="2" id="KW-0349">Heme</keyword>
<dbReference type="SUPFAM" id="SSF46458">
    <property type="entry name" value="Globin-like"/>
    <property type="match status" value="1"/>
</dbReference>
<keyword evidence="1" id="KW-0813">Transport</keyword>
<sequence length="294" mass="30154">MTGPPPTGTLLSTSPLPLPGQPGPDLSGWAVQAARPERLAGASGLLLPHDGLPVADVRAHPERWEVLALVTGALRRGVPVLGWGSGAALLGRALGAAVTASGGSAPDRSALPRGAQAHAWAGGQPLHWTVGRAVAWAEAQVPPPLLTSFLAALPGWSDRRPGSPLEEVGGAAAVREVVTAFYVRARADDLLGPVFAAHVTDWPAHLERVTDFWVTLLGGEPGRAAWRGNLNAAHAGLGVRAAHLNRWLALWDETARDLLPADAAALLSARAAVMGERLGRGSRGAGGTSQVGGA</sequence>
<evidence type="ECO:0000256" key="2">
    <source>
        <dbReference type="ARBA" id="ARBA00022617"/>
    </source>
</evidence>
<evidence type="ECO:0000313" key="6">
    <source>
        <dbReference type="EMBL" id="GGS15376.1"/>
    </source>
</evidence>
<evidence type="ECO:0000256" key="3">
    <source>
        <dbReference type="ARBA" id="ARBA00022723"/>
    </source>
</evidence>
<dbReference type="InterPro" id="IPR001486">
    <property type="entry name" value="Hemoglobin_trunc"/>
</dbReference>
<dbReference type="Pfam" id="PF01152">
    <property type="entry name" value="Bac_globin"/>
    <property type="match status" value="1"/>
</dbReference>
<keyword evidence="4" id="KW-0408">Iron</keyword>
<protein>
    <recommendedName>
        <fullName evidence="8">Globin</fullName>
    </recommendedName>
</protein>
<name>A0ABQ2SBR4_9DEIO</name>
<gene>
    <name evidence="6" type="ORF">GCM10008961_03430</name>
</gene>
<dbReference type="SUPFAM" id="SSF52317">
    <property type="entry name" value="Class I glutamine amidotransferase-like"/>
    <property type="match status" value="1"/>
</dbReference>